<evidence type="ECO:0000256" key="6">
    <source>
        <dbReference type="ARBA" id="ARBA00022837"/>
    </source>
</evidence>
<dbReference type="GO" id="GO:1904680">
    <property type="term" value="F:peptide transmembrane transporter activity"/>
    <property type="evidence" value="ECO:0007669"/>
    <property type="project" value="TreeGrafter"/>
</dbReference>
<dbReference type="PROSITE" id="PS50093">
    <property type="entry name" value="PKD"/>
    <property type="match status" value="1"/>
</dbReference>
<dbReference type="GO" id="GO:0015833">
    <property type="term" value="P:peptide transport"/>
    <property type="evidence" value="ECO:0007669"/>
    <property type="project" value="TreeGrafter"/>
</dbReference>
<dbReference type="InterPro" id="IPR035986">
    <property type="entry name" value="PKD_dom_sf"/>
</dbReference>
<sequence>MYNPLESACLLFWTIESCFTNFRRIFLRCESFEAIVQDNLGKIGITVTDAGMTWDEFFDRYYETGGRTRDDLELYFLGWGPDYNDPSNFINPLFTNRSIAFNGAQYNGYLAAIEDGRDPFALNDNIQLLMEAAIVETDPVQREKYYDRIQELLVTRDFPWAWGFVRRNYDAYNSKFTGFQSNPMDKVWFYSVDKDTDGDGLLDYEEVSIGTNPLFWDTDGDGISDGEEVLLYGTNPLEPVDTYTPSGPNIEIIDENTGTSIEFENIEIPGVTTIEESEIEPEIPSGFMIAGLPGTYMSITTTASYSGSMIIGIPYDGSMLSVEEENALVLWHWNSTTNQWDDSTLFVDTGNNIIYGEVESLSIFTIILDNAPPSIIVETPSEGQALQDGITFKITVTDSSEIDWVTISIREFGGDQVFVGEATRINDEEWQLIFYTTVLPDGYYQIIVGASDIIGNTASAPPLNVSIRNFPLTIDSFTGQLGSIKIGDPIQVNGTFTNPDSLRAHVATFDWGDGEISQINIGDGVRTVTTDHAYNITGVYSITLTVSNNEGESDSKVFEYVVVYDPEGGFITGGGWIESPVGAYTADPDLSGKANFGFVAKYKKGATVPTGNTAFQFHAGDLNFHSDTYEWLIIAGALGMIKGSGTINGEGSYKFMLTAVDGELNGGGGVDKFRIKIWVEDEETGEERIIYDNMLGAEDDAGLGGTTVIGGGSIKIHKKPK</sequence>
<comment type="caution">
    <text evidence="8">The sequence shown here is derived from an EMBL/GenBank/DDBJ whole genome shotgun (WGS) entry which is preliminary data.</text>
</comment>
<proteinExistence type="inferred from homology"/>
<dbReference type="Gene3D" id="3.10.105.10">
    <property type="entry name" value="Dipeptide-binding Protein, Domain 3"/>
    <property type="match status" value="1"/>
</dbReference>
<dbReference type="Pfam" id="PF18911">
    <property type="entry name" value="PKD_4"/>
    <property type="match status" value="1"/>
</dbReference>
<comment type="subcellular location">
    <subcellularLocation>
        <location evidence="1">Secreted</location>
    </subcellularLocation>
</comment>
<dbReference type="Gene3D" id="2.60.40.10">
    <property type="entry name" value="Immunoglobulins"/>
    <property type="match status" value="2"/>
</dbReference>
<dbReference type="PANTHER" id="PTHR30290:SF9">
    <property type="entry name" value="OLIGOPEPTIDE-BINDING PROTEIN APPA"/>
    <property type="match status" value="1"/>
</dbReference>
<comment type="similarity">
    <text evidence="2">Belongs to the bacterial solute-binding protein 5 family.</text>
</comment>
<dbReference type="SUPFAM" id="SSF49299">
    <property type="entry name" value="PKD domain"/>
    <property type="match status" value="1"/>
</dbReference>
<evidence type="ECO:0000256" key="3">
    <source>
        <dbReference type="ARBA" id="ARBA00022448"/>
    </source>
</evidence>
<dbReference type="Pfam" id="PF18884">
    <property type="entry name" value="TSP3_bac"/>
    <property type="match status" value="2"/>
</dbReference>
<evidence type="ECO:0000259" key="7">
    <source>
        <dbReference type="PROSITE" id="PS50093"/>
    </source>
</evidence>
<dbReference type="InterPro" id="IPR013783">
    <property type="entry name" value="Ig-like_fold"/>
</dbReference>
<evidence type="ECO:0000313" key="8">
    <source>
        <dbReference type="EMBL" id="KKN49252.1"/>
    </source>
</evidence>
<dbReference type="EMBL" id="LAZR01001176">
    <property type="protein sequence ID" value="KKN49252.1"/>
    <property type="molecule type" value="Genomic_DNA"/>
</dbReference>
<keyword evidence="4" id="KW-0964">Secreted</keyword>
<dbReference type="InterPro" id="IPR039424">
    <property type="entry name" value="SBP_5"/>
</dbReference>
<dbReference type="InterPro" id="IPR018247">
    <property type="entry name" value="EF_Hand_1_Ca_BS"/>
</dbReference>
<keyword evidence="6" id="KW-0106">Calcium</keyword>
<dbReference type="SUPFAM" id="SSF53850">
    <property type="entry name" value="Periplasmic binding protein-like II"/>
    <property type="match status" value="1"/>
</dbReference>
<evidence type="ECO:0000256" key="4">
    <source>
        <dbReference type="ARBA" id="ARBA00022525"/>
    </source>
</evidence>
<dbReference type="InterPro" id="IPR059100">
    <property type="entry name" value="TSP3_bac"/>
</dbReference>
<keyword evidence="5" id="KW-0732">Signal</keyword>
<dbReference type="InterPro" id="IPR000601">
    <property type="entry name" value="PKD_dom"/>
</dbReference>
<reference evidence="8" key="1">
    <citation type="journal article" date="2015" name="Nature">
        <title>Complex archaea that bridge the gap between prokaryotes and eukaryotes.</title>
        <authorList>
            <person name="Spang A."/>
            <person name="Saw J.H."/>
            <person name="Jorgensen S.L."/>
            <person name="Zaremba-Niedzwiedzka K."/>
            <person name="Martijn J."/>
            <person name="Lind A.E."/>
            <person name="van Eijk R."/>
            <person name="Schleper C."/>
            <person name="Guy L."/>
            <person name="Ettema T.J."/>
        </authorList>
    </citation>
    <scope>NUCLEOTIDE SEQUENCE</scope>
</reference>
<dbReference type="AlphaFoldDB" id="A0A0F9RHM9"/>
<name>A0A0F9RHM9_9ZZZZ</name>
<evidence type="ECO:0000256" key="1">
    <source>
        <dbReference type="ARBA" id="ARBA00004613"/>
    </source>
</evidence>
<accession>A0A0F9RHM9</accession>
<evidence type="ECO:0000256" key="5">
    <source>
        <dbReference type="ARBA" id="ARBA00022729"/>
    </source>
</evidence>
<dbReference type="PROSITE" id="PS00018">
    <property type="entry name" value="EF_HAND_1"/>
    <property type="match status" value="1"/>
</dbReference>
<evidence type="ECO:0000256" key="2">
    <source>
        <dbReference type="ARBA" id="ARBA00005695"/>
    </source>
</evidence>
<protein>
    <recommendedName>
        <fullName evidence="7">PKD domain-containing protein</fullName>
    </recommendedName>
</protein>
<feature type="domain" description="PKD" evidence="7">
    <location>
        <begin position="508"/>
        <end position="551"/>
    </location>
</feature>
<dbReference type="CDD" id="cd00146">
    <property type="entry name" value="PKD"/>
    <property type="match status" value="1"/>
</dbReference>
<organism evidence="8">
    <name type="scientific">marine sediment metagenome</name>
    <dbReference type="NCBI Taxonomy" id="412755"/>
    <lineage>
        <taxon>unclassified sequences</taxon>
        <taxon>metagenomes</taxon>
        <taxon>ecological metagenomes</taxon>
    </lineage>
</organism>
<gene>
    <name evidence="8" type="ORF">LCGC14_0644800</name>
</gene>
<dbReference type="PANTHER" id="PTHR30290">
    <property type="entry name" value="PERIPLASMIC BINDING COMPONENT OF ABC TRANSPORTER"/>
    <property type="match status" value="1"/>
</dbReference>
<keyword evidence="3" id="KW-0813">Transport</keyword>